<protein>
    <submittedName>
        <fullName evidence="1">Uncharacterized protein</fullName>
    </submittedName>
</protein>
<reference evidence="1" key="1">
    <citation type="submission" date="2014-09" db="EMBL/GenBank/DDBJ databases">
        <authorList>
            <person name="Magalhaes I.L.F."/>
            <person name="Oliveira U."/>
            <person name="Santos F.R."/>
            <person name="Vidigal T.H.D.A."/>
            <person name="Brescovit A.D."/>
            <person name="Santos A.J."/>
        </authorList>
    </citation>
    <scope>NUCLEOTIDE SEQUENCE</scope>
    <source>
        <tissue evidence="1">Shoot tissue taken approximately 20 cm above the soil surface</tissue>
    </source>
</reference>
<dbReference type="AlphaFoldDB" id="A0A0A9EKF5"/>
<dbReference type="EMBL" id="GBRH01198407">
    <property type="protein sequence ID" value="JAD99488.1"/>
    <property type="molecule type" value="Transcribed_RNA"/>
</dbReference>
<name>A0A0A9EKF5_ARUDO</name>
<organism evidence="1">
    <name type="scientific">Arundo donax</name>
    <name type="common">Giant reed</name>
    <name type="synonym">Donax arundinaceus</name>
    <dbReference type="NCBI Taxonomy" id="35708"/>
    <lineage>
        <taxon>Eukaryota</taxon>
        <taxon>Viridiplantae</taxon>
        <taxon>Streptophyta</taxon>
        <taxon>Embryophyta</taxon>
        <taxon>Tracheophyta</taxon>
        <taxon>Spermatophyta</taxon>
        <taxon>Magnoliopsida</taxon>
        <taxon>Liliopsida</taxon>
        <taxon>Poales</taxon>
        <taxon>Poaceae</taxon>
        <taxon>PACMAD clade</taxon>
        <taxon>Arundinoideae</taxon>
        <taxon>Arundineae</taxon>
        <taxon>Arundo</taxon>
    </lineage>
</organism>
<proteinExistence type="predicted"/>
<sequence>MTVMLITNMMVKMGSSVYSTAILDRSLHRGSLPFPINVSKNLPEKSGMERVQVVQARSAASETAMRALCCESRAQTPAQVTASEEEEIAAATSAAAAAASREGGA</sequence>
<accession>A0A0A9EKF5</accession>
<evidence type="ECO:0000313" key="1">
    <source>
        <dbReference type="EMBL" id="JAD99488.1"/>
    </source>
</evidence>
<reference evidence="1" key="2">
    <citation type="journal article" date="2015" name="Data Brief">
        <title>Shoot transcriptome of the giant reed, Arundo donax.</title>
        <authorList>
            <person name="Barrero R.A."/>
            <person name="Guerrero F.D."/>
            <person name="Moolhuijzen P."/>
            <person name="Goolsby J.A."/>
            <person name="Tidwell J."/>
            <person name="Bellgard S.E."/>
            <person name="Bellgard M.I."/>
        </authorList>
    </citation>
    <scope>NUCLEOTIDE SEQUENCE</scope>
    <source>
        <tissue evidence="1">Shoot tissue taken approximately 20 cm above the soil surface</tissue>
    </source>
</reference>